<feature type="compositionally biased region" description="Polar residues" evidence="1">
    <location>
        <begin position="214"/>
        <end position="230"/>
    </location>
</feature>
<feature type="region of interest" description="Disordered" evidence="1">
    <location>
        <begin position="567"/>
        <end position="601"/>
    </location>
</feature>
<accession>A0ABY0H124</accession>
<feature type="compositionally biased region" description="Basic and acidic residues" evidence="1">
    <location>
        <begin position="582"/>
        <end position="593"/>
    </location>
</feature>
<feature type="region of interest" description="Disordered" evidence="1">
    <location>
        <begin position="373"/>
        <end position="408"/>
    </location>
</feature>
<name>A0ABY0H124_9PEZI</name>
<feature type="compositionally biased region" description="Polar residues" evidence="1">
    <location>
        <begin position="93"/>
        <end position="105"/>
    </location>
</feature>
<evidence type="ECO:0000313" key="2">
    <source>
        <dbReference type="EMBL" id="RYO79127.1"/>
    </source>
</evidence>
<feature type="compositionally biased region" description="Polar residues" evidence="1">
    <location>
        <begin position="167"/>
        <end position="184"/>
    </location>
</feature>
<feature type="compositionally biased region" description="Basic and acidic residues" evidence="1">
    <location>
        <begin position="765"/>
        <end position="804"/>
    </location>
</feature>
<feature type="compositionally biased region" description="Low complexity" evidence="1">
    <location>
        <begin position="326"/>
        <end position="338"/>
    </location>
</feature>
<feature type="region of interest" description="Disordered" evidence="1">
    <location>
        <begin position="76"/>
        <end position="126"/>
    </location>
</feature>
<feature type="region of interest" description="Disordered" evidence="1">
    <location>
        <begin position="1"/>
        <end position="58"/>
    </location>
</feature>
<organism evidence="2 3">
    <name type="scientific">Monosporascus cannonballus</name>
    <dbReference type="NCBI Taxonomy" id="155416"/>
    <lineage>
        <taxon>Eukaryota</taxon>
        <taxon>Fungi</taxon>
        <taxon>Dikarya</taxon>
        <taxon>Ascomycota</taxon>
        <taxon>Pezizomycotina</taxon>
        <taxon>Sordariomycetes</taxon>
        <taxon>Xylariomycetidae</taxon>
        <taxon>Xylariales</taxon>
        <taxon>Xylariales incertae sedis</taxon>
        <taxon>Monosporascus</taxon>
    </lineage>
</organism>
<evidence type="ECO:0000313" key="3">
    <source>
        <dbReference type="Proteomes" id="UP000294003"/>
    </source>
</evidence>
<feature type="compositionally biased region" description="Basic and acidic residues" evidence="1">
    <location>
        <begin position="915"/>
        <end position="942"/>
    </location>
</feature>
<feature type="compositionally biased region" description="Basic and acidic residues" evidence="1">
    <location>
        <begin position="496"/>
        <end position="505"/>
    </location>
</feature>
<feature type="compositionally biased region" description="Basic and acidic residues" evidence="1">
    <location>
        <begin position="49"/>
        <end position="58"/>
    </location>
</feature>
<reference evidence="2 3" key="1">
    <citation type="submission" date="2018-06" db="EMBL/GenBank/DDBJ databases">
        <title>Complete Genomes of Monosporascus.</title>
        <authorList>
            <person name="Robinson A.J."/>
            <person name="Natvig D.O."/>
        </authorList>
    </citation>
    <scope>NUCLEOTIDE SEQUENCE [LARGE SCALE GENOMIC DNA]</scope>
    <source>
        <strain evidence="2 3">CBS 609.92</strain>
    </source>
</reference>
<feature type="region of interest" description="Disordered" evidence="1">
    <location>
        <begin position="463"/>
        <end position="552"/>
    </location>
</feature>
<keyword evidence="3" id="KW-1185">Reference proteome</keyword>
<protein>
    <submittedName>
        <fullName evidence="2">Uncharacterized protein</fullName>
    </submittedName>
</protein>
<feature type="compositionally biased region" description="Low complexity" evidence="1">
    <location>
        <begin position="820"/>
        <end position="831"/>
    </location>
</feature>
<feature type="compositionally biased region" description="Basic and acidic residues" evidence="1">
    <location>
        <begin position="836"/>
        <end position="847"/>
    </location>
</feature>
<feature type="region of interest" description="Disordered" evidence="1">
    <location>
        <begin position="820"/>
        <end position="975"/>
    </location>
</feature>
<gene>
    <name evidence="2" type="ORF">DL762_008321</name>
</gene>
<sequence length="975" mass="107789">MFPVSTRAKFPGVHDHPSGCASGHANADRGTLNNEHSEGKSLYSAAHGPDSRRAEIDYPARAVASPSLLDPAAFKIAPPTTDFKTPSPRRLAKSQSAQQITTTPSRIRISPHDDSPRNSSEKRSRNLGDKLSENATALHHEQPLIPQRSLRHQKPSVADLRKSFEQNVGQEGSPYIPQTPNNPNLRVEETPQRPHRESGDLQQSSSSLRHSKSFTGDTPNRQTCATSATPPSARARAHRNELKGKRSQQFSPTPRTTAAQGESPIVSMVIRDRSGRRQDDILEPPMLHAPLQVLLEVGTAERVPVELDSPASLTEATQTTRRKAFPKSSSVSSFFARRSQPHHDATNMETVELPADTIPVKIAQLPKLVSRPEIPPRRMGKVSDLRRQFDRASTKSPSPRLSLSFNGNRYSGPADIKAGGFTQLEGQPGLPASLSKTSCAPSLTTQIFTNDFSCDFSERPHEIRSSNSKVMLAGPKTPDVFDSPQQSKTSIPPDSPIKDRIEHFESLGQGSSPQGTVSGGRAKSNDANLHSTSKRNGETENRGKASGGWRPIQERGAQMWRRISQSLSHTTDNGDGDDDDSSEHPASHADHNAGRTSSRASGFTFRTRHSFAYHFHRSSEIRRSSTALSSQRSSSGDIDEMLVTTLESNMPYLTYVRRPRRLSPPPWRLHRQRQVSLRQGLPFLARKPRNPENCTSGDFASPVAFGFDGNVESKHPRRDRHYQSQSESGDEVVAESSNNDKNLHDPAHLRYVSPRPATPQGDPDALEKVRSQQESSREARRRSRHDEKKRERELKEDTKLFRREQRENEHRIGLSFLDSSRSLPLPLSFPSIHHHRDSDMGKGKEKAASAIPEEEPGERTDTPGSRVTAETTSATEDRRYRKIKSEKAGKTMKRWIRKDRSWGKKTDSGFVVRQSRVEKIRQPKPRRPEQAKKLVSMDKDKMTSSGMLSSLGGGTGAASGSAGAPGAAGGNSKEC</sequence>
<feature type="compositionally biased region" description="Polar residues" evidence="1">
    <location>
        <begin position="862"/>
        <end position="874"/>
    </location>
</feature>
<dbReference type="EMBL" id="QJNS01000345">
    <property type="protein sequence ID" value="RYO79127.1"/>
    <property type="molecule type" value="Genomic_DNA"/>
</dbReference>
<feature type="region of interest" description="Disordered" evidence="1">
    <location>
        <begin position="167"/>
        <end position="267"/>
    </location>
</feature>
<feature type="compositionally biased region" description="Basic and acidic residues" evidence="1">
    <location>
        <begin position="110"/>
        <end position="126"/>
    </location>
</feature>
<feature type="region of interest" description="Disordered" evidence="1">
    <location>
        <begin position="710"/>
        <end position="804"/>
    </location>
</feature>
<feature type="compositionally biased region" description="Polar residues" evidence="1">
    <location>
        <begin position="247"/>
        <end position="260"/>
    </location>
</feature>
<dbReference type="Proteomes" id="UP000294003">
    <property type="component" value="Unassembled WGS sequence"/>
</dbReference>
<feature type="compositionally biased region" description="Basic and acidic residues" evidence="1">
    <location>
        <begin position="898"/>
        <end position="907"/>
    </location>
</feature>
<feature type="region of interest" description="Disordered" evidence="1">
    <location>
        <begin position="313"/>
        <end position="343"/>
    </location>
</feature>
<proteinExistence type="predicted"/>
<feature type="compositionally biased region" description="Basic and acidic residues" evidence="1">
    <location>
        <begin position="186"/>
        <end position="199"/>
    </location>
</feature>
<evidence type="ECO:0000256" key="1">
    <source>
        <dbReference type="SAM" id="MobiDB-lite"/>
    </source>
</evidence>
<feature type="compositionally biased region" description="Basic and acidic residues" evidence="1">
    <location>
        <begin position="875"/>
        <end position="889"/>
    </location>
</feature>
<comment type="caution">
    <text evidence="2">The sequence shown here is derived from an EMBL/GenBank/DDBJ whole genome shotgun (WGS) entry which is preliminary data.</text>
</comment>
<feature type="compositionally biased region" description="Polar residues" evidence="1">
    <location>
        <begin position="483"/>
        <end position="492"/>
    </location>
</feature>
<feature type="compositionally biased region" description="Polar residues" evidence="1">
    <location>
        <begin position="394"/>
        <end position="408"/>
    </location>
</feature>
<feature type="compositionally biased region" description="Basic and acidic residues" evidence="1">
    <location>
        <begin position="381"/>
        <end position="393"/>
    </location>
</feature>